<feature type="compositionally biased region" description="Pro residues" evidence="1">
    <location>
        <begin position="89"/>
        <end position="103"/>
    </location>
</feature>
<dbReference type="Proteomes" id="UP000230750">
    <property type="component" value="Unassembled WGS sequence"/>
</dbReference>
<dbReference type="EMBL" id="MRZV01000924">
    <property type="protein sequence ID" value="PIK42565.1"/>
    <property type="molecule type" value="Genomic_DNA"/>
</dbReference>
<organism evidence="2 3">
    <name type="scientific">Stichopus japonicus</name>
    <name type="common">Sea cucumber</name>
    <dbReference type="NCBI Taxonomy" id="307972"/>
    <lineage>
        <taxon>Eukaryota</taxon>
        <taxon>Metazoa</taxon>
        <taxon>Echinodermata</taxon>
        <taxon>Eleutherozoa</taxon>
        <taxon>Echinozoa</taxon>
        <taxon>Holothuroidea</taxon>
        <taxon>Aspidochirotacea</taxon>
        <taxon>Aspidochirotida</taxon>
        <taxon>Stichopodidae</taxon>
        <taxon>Apostichopus</taxon>
    </lineage>
</organism>
<evidence type="ECO:0000256" key="1">
    <source>
        <dbReference type="SAM" id="MobiDB-lite"/>
    </source>
</evidence>
<dbReference type="AlphaFoldDB" id="A0A2G8K3M6"/>
<evidence type="ECO:0000313" key="3">
    <source>
        <dbReference type="Proteomes" id="UP000230750"/>
    </source>
</evidence>
<protein>
    <submittedName>
        <fullName evidence="2">Uncharacterized protein</fullName>
    </submittedName>
</protein>
<evidence type="ECO:0000313" key="2">
    <source>
        <dbReference type="EMBL" id="PIK42565.1"/>
    </source>
</evidence>
<comment type="caution">
    <text evidence="2">The sequence shown here is derived from an EMBL/GenBank/DDBJ whole genome shotgun (WGS) entry which is preliminary data.</text>
</comment>
<accession>A0A2G8K3M6</accession>
<feature type="compositionally biased region" description="Low complexity" evidence="1">
    <location>
        <begin position="62"/>
        <end position="77"/>
    </location>
</feature>
<feature type="region of interest" description="Disordered" evidence="1">
    <location>
        <begin position="18"/>
        <end position="123"/>
    </location>
</feature>
<name>A0A2G8K3M6_STIJA</name>
<sequence length="203" mass="22762">MFAIRILSMTDSCEKTRQMLTRAEDTSNLQTEAEDAEANGKRKRRANRRYDTSSDDDYFPRPTGSAALSTPASPLPAIRVSQSQKRLAQPPPVQTSPVSPPSFPSGSGLLNHVPRTTPVSGRVGPMQRTQAVISVGEVRELKNAVQQLHNRNDLPLREEEFVFPEEVVLPVTDLWALDRLEEEQKTNKALWIHLVCIFQLLFS</sequence>
<gene>
    <name evidence="2" type="ORF">BSL78_20590</name>
</gene>
<reference evidence="2 3" key="1">
    <citation type="journal article" date="2017" name="PLoS Biol.">
        <title>The sea cucumber genome provides insights into morphological evolution and visceral regeneration.</title>
        <authorList>
            <person name="Zhang X."/>
            <person name="Sun L."/>
            <person name="Yuan J."/>
            <person name="Sun Y."/>
            <person name="Gao Y."/>
            <person name="Zhang L."/>
            <person name="Li S."/>
            <person name="Dai H."/>
            <person name="Hamel J.F."/>
            <person name="Liu C."/>
            <person name="Yu Y."/>
            <person name="Liu S."/>
            <person name="Lin W."/>
            <person name="Guo K."/>
            <person name="Jin S."/>
            <person name="Xu P."/>
            <person name="Storey K.B."/>
            <person name="Huan P."/>
            <person name="Zhang T."/>
            <person name="Zhou Y."/>
            <person name="Zhang J."/>
            <person name="Lin C."/>
            <person name="Li X."/>
            <person name="Xing L."/>
            <person name="Huo D."/>
            <person name="Sun M."/>
            <person name="Wang L."/>
            <person name="Mercier A."/>
            <person name="Li F."/>
            <person name="Yang H."/>
            <person name="Xiang J."/>
        </authorList>
    </citation>
    <scope>NUCLEOTIDE SEQUENCE [LARGE SCALE GENOMIC DNA]</scope>
    <source>
        <strain evidence="2">Shaxun</strain>
        <tissue evidence="2">Muscle</tissue>
    </source>
</reference>
<keyword evidence="3" id="KW-1185">Reference proteome</keyword>
<proteinExistence type="predicted"/>